<feature type="transmembrane region" description="Helical" evidence="8">
    <location>
        <begin position="153"/>
        <end position="174"/>
    </location>
</feature>
<evidence type="ECO:0000256" key="5">
    <source>
        <dbReference type="ARBA" id="ARBA00022989"/>
    </source>
</evidence>
<evidence type="ECO:0000313" key="12">
    <source>
        <dbReference type="Proteomes" id="UP000886857"/>
    </source>
</evidence>
<dbReference type="AlphaFoldDB" id="A0A9D1N9L3"/>
<evidence type="ECO:0000256" key="1">
    <source>
        <dbReference type="ARBA" id="ARBA00004651"/>
    </source>
</evidence>
<dbReference type="EMBL" id="DVOE01000048">
    <property type="protein sequence ID" value="HIU98835.1"/>
    <property type="molecule type" value="Genomic_DNA"/>
</dbReference>
<feature type="transmembrane region" description="Helical" evidence="8">
    <location>
        <begin position="6"/>
        <end position="29"/>
    </location>
</feature>
<dbReference type="GO" id="GO:0005886">
    <property type="term" value="C:plasma membrane"/>
    <property type="evidence" value="ECO:0007669"/>
    <property type="project" value="UniProtKB-SubCell"/>
</dbReference>
<dbReference type="Gene3D" id="1.20.120.1220">
    <property type="match status" value="1"/>
</dbReference>
<feature type="transmembrane region" description="Helical" evidence="8">
    <location>
        <begin position="129"/>
        <end position="146"/>
    </location>
</feature>
<feature type="region of interest" description="Disordered" evidence="7">
    <location>
        <begin position="222"/>
        <end position="246"/>
    </location>
</feature>
<evidence type="ECO:0000256" key="8">
    <source>
        <dbReference type="SAM" id="Phobius"/>
    </source>
</evidence>
<feature type="domain" description="Prepilin peptidase A24 N-terminal" evidence="10">
    <location>
        <begin position="13"/>
        <end position="95"/>
    </location>
</feature>
<reference evidence="11" key="2">
    <citation type="journal article" date="2021" name="PeerJ">
        <title>Extensive microbial diversity within the chicken gut microbiome revealed by metagenomics and culture.</title>
        <authorList>
            <person name="Gilroy R."/>
            <person name="Ravi A."/>
            <person name="Getino M."/>
            <person name="Pursley I."/>
            <person name="Horton D.L."/>
            <person name="Alikhan N.F."/>
            <person name="Baker D."/>
            <person name="Gharbi K."/>
            <person name="Hall N."/>
            <person name="Watson M."/>
            <person name="Adriaenssens E.M."/>
            <person name="Foster-Nyarko E."/>
            <person name="Jarju S."/>
            <person name="Secka A."/>
            <person name="Antonio M."/>
            <person name="Oren A."/>
            <person name="Chaudhuri R.R."/>
            <person name="La Ragione R."/>
            <person name="Hildebrand F."/>
            <person name="Pallen M.J."/>
        </authorList>
    </citation>
    <scope>NUCLEOTIDE SEQUENCE</scope>
    <source>
        <strain evidence="11">10406</strain>
    </source>
</reference>
<evidence type="ECO:0000256" key="3">
    <source>
        <dbReference type="ARBA" id="ARBA00022475"/>
    </source>
</evidence>
<evidence type="ECO:0000256" key="7">
    <source>
        <dbReference type="SAM" id="MobiDB-lite"/>
    </source>
</evidence>
<dbReference type="Pfam" id="PF06750">
    <property type="entry name" value="A24_N_bact"/>
    <property type="match status" value="1"/>
</dbReference>
<feature type="transmembrane region" description="Helical" evidence="8">
    <location>
        <begin position="323"/>
        <end position="346"/>
    </location>
</feature>
<comment type="subcellular location">
    <subcellularLocation>
        <location evidence="1">Cell membrane</location>
        <topology evidence="1">Multi-pass membrane protein</topology>
    </subcellularLocation>
</comment>
<dbReference type="InterPro" id="IPR050882">
    <property type="entry name" value="Prepilin_peptidase/N-MTase"/>
</dbReference>
<dbReference type="Proteomes" id="UP000886857">
    <property type="component" value="Unassembled WGS sequence"/>
</dbReference>
<accession>A0A9D1N9L3</accession>
<feature type="region of interest" description="Disordered" evidence="7">
    <location>
        <begin position="267"/>
        <end position="292"/>
    </location>
</feature>
<keyword evidence="4 8" id="KW-0812">Transmembrane</keyword>
<sequence length="351" mass="37834">MALDITLYILSALTGLAIGSFLNVCIYRLPRGEFFSRARSYCPKCSAPIRARDNIPLISYIVLRGKCRSCGQPISPRYPVVEALTAALFIANFAYFGVHPLTIVWDIAVCALITAAFIDLDTFEIPDSAILVLLVLGAVTFAPFGGVSWQDKLIGCACVSVPMLIVCLLGGMGFGDVKLYFVLGLLLGWQKTLVLFLFSAVLGAAGSLIVMAVRKRKAASGGEDAADNIPESSTDHDMVTDGSTDPDAISEDMTNFDIMRDETTDIDPSARNAAKIEQTSEEDTPSDKNRGKARIFFKKRGEEGEEREDAFTRAAKRGSAVPFGPFIALATVVALYGGDAIISFYARILGL</sequence>
<dbReference type="GO" id="GO:0006465">
    <property type="term" value="P:signal peptide processing"/>
    <property type="evidence" value="ECO:0007669"/>
    <property type="project" value="TreeGrafter"/>
</dbReference>
<keyword evidence="3" id="KW-1003">Cell membrane</keyword>
<dbReference type="PANTHER" id="PTHR30487">
    <property type="entry name" value="TYPE 4 PREPILIN-LIKE PROTEINS LEADER PEPTIDE-PROCESSING ENZYME"/>
    <property type="match status" value="1"/>
</dbReference>
<feature type="transmembrane region" description="Helical" evidence="8">
    <location>
        <begin position="194"/>
        <end position="213"/>
    </location>
</feature>
<gene>
    <name evidence="11" type="ORF">IAC73_03210</name>
</gene>
<reference evidence="11" key="1">
    <citation type="submission" date="2020-10" db="EMBL/GenBank/DDBJ databases">
        <authorList>
            <person name="Gilroy R."/>
        </authorList>
    </citation>
    <scope>NUCLEOTIDE SEQUENCE</scope>
    <source>
        <strain evidence="11">10406</strain>
    </source>
</reference>
<evidence type="ECO:0000313" key="11">
    <source>
        <dbReference type="EMBL" id="HIU98835.1"/>
    </source>
</evidence>
<comment type="caution">
    <text evidence="11">The sequence shown here is derived from an EMBL/GenBank/DDBJ whole genome shotgun (WGS) entry which is preliminary data.</text>
</comment>
<keyword evidence="6 8" id="KW-0472">Membrane</keyword>
<name>A0A9D1N9L3_9FIRM</name>
<organism evidence="11 12">
    <name type="scientific">Candidatus Limadaptatus stercoripullorum</name>
    <dbReference type="NCBI Taxonomy" id="2840846"/>
    <lineage>
        <taxon>Bacteria</taxon>
        <taxon>Bacillati</taxon>
        <taxon>Bacillota</taxon>
        <taxon>Clostridia</taxon>
        <taxon>Eubacteriales</taxon>
        <taxon>Candidatus Limadaptatus</taxon>
    </lineage>
</organism>
<dbReference type="GO" id="GO:0004190">
    <property type="term" value="F:aspartic-type endopeptidase activity"/>
    <property type="evidence" value="ECO:0007669"/>
    <property type="project" value="InterPro"/>
</dbReference>
<feature type="transmembrane region" description="Helical" evidence="8">
    <location>
        <begin position="93"/>
        <end position="117"/>
    </location>
</feature>
<proteinExistence type="inferred from homology"/>
<evidence type="ECO:0000256" key="4">
    <source>
        <dbReference type="ARBA" id="ARBA00022692"/>
    </source>
</evidence>
<protein>
    <submittedName>
        <fullName evidence="11">Prepilin peptidase</fullName>
    </submittedName>
</protein>
<comment type="similarity">
    <text evidence="2">Belongs to the peptidase A24 family.</text>
</comment>
<evidence type="ECO:0000259" key="9">
    <source>
        <dbReference type="Pfam" id="PF01478"/>
    </source>
</evidence>
<evidence type="ECO:0000256" key="6">
    <source>
        <dbReference type="ARBA" id="ARBA00023136"/>
    </source>
</evidence>
<dbReference type="InterPro" id="IPR000045">
    <property type="entry name" value="Prepilin_IV_endopep_pep"/>
</dbReference>
<dbReference type="Pfam" id="PF01478">
    <property type="entry name" value="Peptidase_A24"/>
    <property type="match status" value="1"/>
</dbReference>
<evidence type="ECO:0000256" key="2">
    <source>
        <dbReference type="ARBA" id="ARBA00005801"/>
    </source>
</evidence>
<dbReference type="InterPro" id="IPR010627">
    <property type="entry name" value="Prepilin_pept_A24_N"/>
</dbReference>
<evidence type="ECO:0000259" key="10">
    <source>
        <dbReference type="Pfam" id="PF06750"/>
    </source>
</evidence>
<dbReference type="PANTHER" id="PTHR30487:SF0">
    <property type="entry name" value="PREPILIN LEADER PEPTIDASE_N-METHYLTRANSFERASE-RELATED"/>
    <property type="match status" value="1"/>
</dbReference>
<keyword evidence="5 8" id="KW-1133">Transmembrane helix</keyword>
<feature type="domain" description="Prepilin type IV endopeptidase peptidase" evidence="9">
    <location>
        <begin position="108"/>
        <end position="205"/>
    </location>
</feature>